<keyword evidence="3" id="KW-1185">Reference proteome</keyword>
<evidence type="ECO:0000256" key="1">
    <source>
        <dbReference type="SAM" id="SignalP"/>
    </source>
</evidence>
<comment type="caution">
    <text evidence="2">The sequence shown here is derived from an EMBL/GenBank/DDBJ whole genome shotgun (WGS) entry which is preliminary data.</text>
</comment>
<dbReference type="RefSeq" id="WP_173079772.1">
    <property type="nucleotide sequence ID" value="NZ_BAABJB010000005.1"/>
</dbReference>
<dbReference type="AlphaFoldDB" id="A0A6V8LG32"/>
<proteinExistence type="predicted"/>
<reference evidence="2 3" key="1">
    <citation type="submission" date="2020-03" db="EMBL/GenBank/DDBJ databases">
        <title>Whole genome shotgun sequence of Phytohabitans rumicis NBRC 108638.</title>
        <authorList>
            <person name="Komaki H."/>
            <person name="Tamura T."/>
        </authorList>
    </citation>
    <scope>NUCLEOTIDE SEQUENCE [LARGE SCALE GENOMIC DNA]</scope>
    <source>
        <strain evidence="2 3">NBRC 108638</strain>
    </source>
</reference>
<sequence length="274" mass="28168">MHTTGRLAVVVAAAILVSVAGAGAAEADLRAMETRRGTLTLAPSASGTITVNCQSWGVAISGGFSASTVNDVIIDASRPSTNSNGWFLSALNTLGTTQTVDVFAVCASIDGRTFVSRTASVAPGANPDVTQACPTGTSNTGGGYRIDPVPRFTVMSSRPATTGQGWSVMPYNATTVSRSVTTYAVCAVFPGRQVVSRSAILEPGTSVNLAATCSSTPTFNLAVGGGWAHGGATRWLVDRSTISSLSDWTTHYVNTTLTVRYGITTYVVCATVPT</sequence>
<organism evidence="2 3">
    <name type="scientific">Phytohabitans rumicis</name>
    <dbReference type="NCBI Taxonomy" id="1076125"/>
    <lineage>
        <taxon>Bacteria</taxon>
        <taxon>Bacillati</taxon>
        <taxon>Actinomycetota</taxon>
        <taxon>Actinomycetes</taxon>
        <taxon>Micromonosporales</taxon>
        <taxon>Micromonosporaceae</taxon>
    </lineage>
</organism>
<protein>
    <submittedName>
        <fullName evidence="2">Uncharacterized protein</fullName>
    </submittedName>
</protein>
<gene>
    <name evidence="2" type="ORF">Prum_066880</name>
</gene>
<feature type="signal peptide" evidence="1">
    <location>
        <begin position="1"/>
        <end position="24"/>
    </location>
</feature>
<accession>A0A6V8LG32</accession>
<evidence type="ECO:0000313" key="3">
    <source>
        <dbReference type="Proteomes" id="UP000482960"/>
    </source>
</evidence>
<dbReference type="Proteomes" id="UP000482960">
    <property type="component" value="Unassembled WGS sequence"/>
</dbReference>
<keyword evidence="1" id="KW-0732">Signal</keyword>
<evidence type="ECO:0000313" key="2">
    <source>
        <dbReference type="EMBL" id="GFJ93046.1"/>
    </source>
</evidence>
<reference evidence="2 3" key="2">
    <citation type="submission" date="2020-03" db="EMBL/GenBank/DDBJ databases">
        <authorList>
            <person name="Ichikawa N."/>
            <person name="Kimura A."/>
            <person name="Kitahashi Y."/>
            <person name="Uohara A."/>
        </authorList>
    </citation>
    <scope>NUCLEOTIDE SEQUENCE [LARGE SCALE GENOMIC DNA]</scope>
    <source>
        <strain evidence="2 3">NBRC 108638</strain>
    </source>
</reference>
<dbReference type="EMBL" id="BLPG01000001">
    <property type="protein sequence ID" value="GFJ93046.1"/>
    <property type="molecule type" value="Genomic_DNA"/>
</dbReference>
<feature type="chain" id="PRO_5028941488" evidence="1">
    <location>
        <begin position="25"/>
        <end position="274"/>
    </location>
</feature>
<name>A0A6V8LG32_9ACTN</name>